<feature type="transmembrane region" description="Helical" evidence="1">
    <location>
        <begin position="47"/>
        <end position="68"/>
    </location>
</feature>
<protein>
    <submittedName>
        <fullName evidence="2">TIGR02611 family protein</fullName>
    </submittedName>
</protein>
<keyword evidence="1" id="KW-0812">Transmembrane</keyword>
<dbReference type="Proteomes" id="UP000198403">
    <property type="component" value="Unassembled WGS sequence"/>
</dbReference>
<keyword evidence="1" id="KW-1133">Transmembrane helix</keyword>
<dbReference type="EMBL" id="FZNO01000003">
    <property type="protein sequence ID" value="SNR32651.1"/>
    <property type="molecule type" value="Genomic_DNA"/>
</dbReference>
<dbReference type="RefSeq" id="WP_254920372.1">
    <property type="nucleotide sequence ID" value="NZ_FZNO01000003.1"/>
</dbReference>
<keyword evidence="1" id="KW-0472">Membrane</keyword>
<reference evidence="2 3" key="1">
    <citation type="submission" date="2017-06" db="EMBL/GenBank/DDBJ databases">
        <authorList>
            <person name="Kim H.J."/>
            <person name="Triplett B.A."/>
        </authorList>
    </citation>
    <scope>NUCLEOTIDE SEQUENCE [LARGE SCALE GENOMIC DNA]</scope>
    <source>
        <strain evidence="2 3">DSM 44272</strain>
    </source>
</reference>
<evidence type="ECO:0000256" key="1">
    <source>
        <dbReference type="SAM" id="Phobius"/>
    </source>
</evidence>
<evidence type="ECO:0000313" key="3">
    <source>
        <dbReference type="Proteomes" id="UP000198403"/>
    </source>
</evidence>
<gene>
    <name evidence="2" type="ORF">SAMN06272737_10334</name>
</gene>
<proteinExistence type="predicted"/>
<organism evidence="2 3">
    <name type="scientific">Blastococcus mobilis</name>
    <dbReference type="NCBI Taxonomy" id="1938746"/>
    <lineage>
        <taxon>Bacteria</taxon>
        <taxon>Bacillati</taxon>
        <taxon>Actinomycetota</taxon>
        <taxon>Actinomycetes</taxon>
        <taxon>Geodermatophilales</taxon>
        <taxon>Geodermatophilaceae</taxon>
        <taxon>Blastococcus</taxon>
    </lineage>
</organism>
<dbReference type="NCBIfam" id="TIGR02611">
    <property type="entry name" value="TIGR02611 family protein"/>
    <property type="match status" value="1"/>
</dbReference>
<dbReference type="InterPro" id="IPR013434">
    <property type="entry name" value="CHP02611"/>
</dbReference>
<evidence type="ECO:0000313" key="2">
    <source>
        <dbReference type="EMBL" id="SNR32651.1"/>
    </source>
</evidence>
<name>A0A238VEK8_9ACTN</name>
<feature type="transmembrane region" description="Helical" evidence="1">
    <location>
        <begin position="116"/>
        <end position="140"/>
    </location>
</feature>
<keyword evidence="3" id="KW-1185">Reference proteome</keyword>
<accession>A0A238VEK8</accession>
<feature type="transmembrane region" description="Helical" evidence="1">
    <location>
        <begin position="74"/>
        <end position="96"/>
    </location>
</feature>
<dbReference type="AlphaFoldDB" id="A0A238VEK8"/>
<sequence length="154" mass="17695">MPAERARRETWSERRARYDADEVHSLRERVARARWRRRLAARRPLDHGYRVAVGIVGGLIVAVGLTTIPLPGPGWLTVIAGLFVLATEFTWAERLLEYTKKQVKRWTDWVTAQRMWVRLLIGAATAAFVYGVLVVTLHVMGVPDWVPGWVPLWR</sequence>
<dbReference type="InterPro" id="IPR019099">
    <property type="entry name" value="Uncharacterised_PGPGW_TM"/>
</dbReference>
<dbReference type="Pfam" id="PF09656">
    <property type="entry name" value="PGPGW"/>
    <property type="match status" value="1"/>
</dbReference>